<keyword evidence="2" id="KW-1185">Reference proteome</keyword>
<organism evidence="1 2">
    <name type="scientific">Dictyobacter arantiisoli</name>
    <dbReference type="NCBI Taxonomy" id="2014874"/>
    <lineage>
        <taxon>Bacteria</taxon>
        <taxon>Bacillati</taxon>
        <taxon>Chloroflexota</taxon>
        <taxon>Ktedonobacteria</taxon>
        <taxon>Ktedonobacterales</taxon>
        <taxon>Dictyobacteraceae</taxon>
        <taxon>Dictyobacter</taxon>
    </lineage>
</organism>
<protein>
    <submittedName>
        <fullName evidence="1">Uncharacterized protein</fullName>
    </submittedName>
</protein>
<gene>
    <name evidence="1" type="ORF">KDI_47480</name>
</gene>
<comment type="caution">
    <text evidence="1">The sequence shown here is derived from an EMBL/GenBank/DDBJ whole genome shotgun (WGS) entry which is preliminary data.</text>
</comment>
<sequence length="407" mass="45653">MEYGMGSETTRRHFLSQVSQVSQVIGGVTFNGETLAPMLTAIARAGRCNCIDLQTTLHQQMMSLDDAKHPVNTLRRHILLTLAALPVGLLVGGGISKGIQDLSPDEWLPHCSASVTACWHLMAMEGNDILMVEHYITHYLHVLMDWAERPSKYQSSAAYYATQSFLLLGLVALHKLPAPLNTLERLTQCTFAVKYARMSQDKILLVTALTHYGNALYDRHHLPEMLKTYVEADSHRSAIPDVLQSKVSLELAHAYAQHGMMKESLYALNQAQDLFPGSVEAPPFLQKDYGRHSLLLFSGLTYVDISRHAEKSKYTHQAANELAKVDHPGTDRIPQRFLVEIRNQQALAAVHDQNFDDFERYLKLGVEGARSLKSEKRRQEAFSTLLAAGRAWPHESRKVLQLAELFA</sequence>
<name>A0A5A5TJW6_9CHLR</name>
<dbReference type="EMBL" id="BIXY01000098">
    <property type="protein sequence ID" value="GCF11184.1"/>
    <property type="molecule type" value="Genomic_DNA"/>
</dbReference>
<proteinExistence type="predicted"/>
<accession>A0A5A5TJW6</accession>
<evidence type="ECO:0000313" key="1">
    <source>
        <dbReference type="EMBL" id="GCF11184.1"/>
    </source>
</evidence>
<dbReference type="AlphaFoldDB" id="A0A5A5TJW6"/>
<reference evidence="1 2" key="1">
    <citation type="submission" date="2019-01" db="EMBL/GenBank/DDBJ databases">
        <title>Draft genome sequence of Dictyobacter sp. Uno17.</title>
        <authorList>
            <person name="Wang C.M."/>
            <person name="Zheng Y."/>
            <person name="Sakai Y."/>
            <person name="Abe K."/>
            <person name="Yokota A."/>
            <person name="Yabe S."/>
        </authorList>
    </citation>
    <scope>NUCLEOTIDE SEQUENCE [LARGE SCALE GENOMIC DNA]</scope>
    <source>
        <strain evidence="1 2">Uno17</strain>
    </source>
</reference>
<evidence type="ECO:0000313" key="2">
    <source>
        <dbReference type="Proteomes" id="UP000322530"/>
    </source>
</evidence>
<dbReference type="Proteomes" id="UP000322530">
    <property type="component" value="Unassembled WGS sequence"/>
</dbReference>